<dbReference type="STRING" id="1802758.A3A96_04080"/>
<evidence type="ECO:0008006" key="3">
    <source>
        <dbReference type="Google" id="ProtNLM"/>
    </source>
</evidence>
<dbReference type="InterPro" id="IPR023214">
    <property type="entry name" value="HAD_sf"/>
</dbReference>
<dbReference type="NCBIfam" id="TIGR01549">
    <property type="entry name" value="HAD-SF-IA-v1"/>
    <property type="match status" value="1"/>
</dbReference>
<dbReference type="InterPro" id="IPR023198">
    <property type="entry name" value="PGP-like_dom2"/>
</dbReference>
<name>A0A1G2U0Y9_9BACT</name>
<dbReference type="InterPro" id="IPR050155">
    <property type="entry name" value="HAD-like_hydrolase_sf"/>
</dbReference>
<dbReference type="Proteomes" id="UP000177707">
    <property type="component" value="Unassembled WGS sequence"/>
</dbReference>
<dbReference type="Pfam" id="PF13419">
    <property type="entry name" value="HAD_2"/>
    <property type="match status" value="1"/>
</dbReference>
<dbReference type="InterPro" id="IPR041492">
    <property type="entry name" value="HAD_2"/>
</dbReference>
<dbReference type="SFLD" id="SFLDG01129">
    <property type="entry name" value="C1.5:_HAD__Beta-PGM__Phosphata"/>
    <property type="match status" value="1"/>
</dbReference>
<sequence length="246" mass="28051">YSIAPDCELKRKEKQSVILKAVITDLDGVLLDSFREGLRKIQLICAINDIPFGRDTRTKLFNKWGVPGVELLAHGLDINMALAERIYIAWEKFDKVSPPPLIPGAREVLVWLRKNGFKTALITSRNRENLMEVLDQIDVLREFTVITAKGDSPYHKPDPRVFRFALEHLQEQGIGKENCVFVGDTPSDTVAGRAAEIETLVVQTGPYMIEHVEQYPMKLENMLKSIDDLPFWIEKHHDGELGRLYL</sequence>
<feature type="non-terminal residue" evidence="1">
    <location>
        <position position="1"/>
    </location>
</feature>
<dbReference type="GO" id="GO:0006281">
    <property type="term" value="P:DNA repair"/>
    <property type="evidence" value="ECO:0007669"/>
    <property type="project" value="TreeGrafter"/>
</dbReference>
<dbReference type="GO" id="GO:0005829">
    <property type="term" value="C:cytosol"/>
    <property type="evidence" value="ECO:0007669"/>
    <property type="project" value="TreeGrafter"/>
</dbReference>
<dbReference type="SFLD" id="SFLDS00003">
    <property type="entry name" value="Haloacid_Dehalogenase"/>
    <property type="match status" value="1"/>
</dbReference>
<dbReference type="AlphaFoldDB" id="A0A1G2U0Y9"/>
<comment type="caution">
    <text evidence="1">The sequence shown here is derived from an EMBL/GenBank/DDBJ whole genome shotgun (WGS) entry which is preliminary data.</text>
</comment>
<dbReference type="PRINTS" id="PR00413">
    <property type="entry name" value="HADHALOGNASE"/>
</dbReference>
<dbReference type="InterPro" id="IPR006439">
    <property type="entry name" value="HAD-SF_hydro_IA"/>
</dbReference>
<proteinExistence type="predicted"/>
<dbReference type="EMBL" id="MHWB01000003">
    <property type="protein sequence ID" value="OHB02580.1"/>
    <property type="molecule type" value="Genomic_DNA"/>
</dbReference>
<dbReference type="SUPFAM" id="SSF56784">
    <property type="entry name" value="HAD-like"/>
    <property type="match status" value="1"/>
</dbReference>
<evidence type="ECO:0000313" key="2">
    <source>
        <dbReference type="Proteomes" id="UP000177707"/>
    </source>
</evidence>
<gene>
    <name evidence="1" type="ORF">A3A96_04080</name>
</gene>
<dbReference type="GO" id="GO:0008967">
    <property type="term" value="F:phosphoglycolate phosphatase activity"/>
    <property type="evidence" value="ECO:0007669"/>
    <property type="project" value="TreeGrafter"/>
</dbReference>
<organism evidence="1 2">
    <name type="scientific">Candidatus Zambryskibacteria bacterium RIFCSPLOWO2_01_FULL_39_39</name>
    <dbReference type="NCBI Taxonomy" id="1802758"/>
    <lineage>
        <taxon>Bacteria</taxon>
        <taxon>Candidatus Zambryskiibacteriota</taxon>
    </lineage>
</organism>
<evidence type="ECO:0000313" key="1">
    <source>
        <dbReference type="EMBL" id="OHB02580.1"/>
    </source>
</evidence>
<reference evidence="1 2" key="1">
    <citation type="journal article" date="2016" name="Nat. Commun.">
        <title>Thousands of microbial genomes shed light on interconnected biogeochemical processes in an aquifer system.</title>
        <authorList>
            <person name="Anantharaman K."/>
            <person name="Brown C.T."/>
            <person name="Hug L.A."/>
            <person name="Sharon I."/>
            <person name="Castelle C.J."/>
            <person name="Probst A.J."/>
            <person name="Thomas B.C."/>
            <person name="Singh A."/>
            <person name="Wilkins M.J."/>
            <person name="Karaoz U."/>
            <person name="Brodie E.L."/>
            <person name="Williams K.H."/>
            <person name="Hubbard S.S."/>
            <person name="Banfield J.F."/>
        </authorList>
    </citation>
    <scope>NUCLEOTIDE SEQUENCE [LARGE SCALE GENOMIC DNA]</scope>
</reference>
<dbReference type="InterPro" id="IPR036412">
    <property type="entry name" value="HAD-like_sf"/>
</dbReference>
<accession>A0A1G2U0Y9</accession>
<protein>
    <recommendedName>
        <fullName evidence="3">HAD family hydrolase</fullName>
    </recommendedName>
</protein>
<dbReference type="PANTHER" id="PTHR43434">
    <property type="entry name" value="PHOSPHOGLYCOLATE PHOSPHATASE"/>
    <property type="match status" value="1"/>
</dbReference>
<dbReference type="Gene3D" id="3.40.50.1000">
    <property type="entry name" value="HAD superfamily/HAD-like"/>
    <property type="match status" value="1"/>
</dbReference>
<dbReference type="PANTHER" id="PTHR43434:SF1">
    <property type="entry name" value="PHOSPHOGLYCOLATE PHOSPHATASE"/>
    <property type="match status" value="1"/>
</dbReference>
<dbReference type="Gene3D" id="1.10.150.240">
    <property type="entry name" value="Putative phosphatase, domain 2"/>
    <property type="match status" value="1"/>
</dbReference>